<dbReference type="CDD" id="cd00143">
    <property type="entry name" value="PP2Cc"/>
    <property type="match status" value="1"/>
</dbReference>
<keyword evidence="3 4" id="KW-0904">Protein phosphatase</keyword>
<reference evidence="6 7" key="1">
    <citation type="submission" date="2023-01" db="EMBL/GenBank/DDBJ databases">
        <title>Analysis of 21 Apiospora genomes using comparative genomics revels a genus with tremendous synthesis potential of carbohydrate active enzymes and secondary metabolites.</title>
        <authorList>
            <person name="Sorensen T."/>
        </authorList>
    </citation>
    <scope>NUCLEOTIDE SEQUENCE [LARGE SCALE GENOMIC DNA]</scope>
    <source>
        <strain evidence="6 7">CBS 33761</strain>
    </source>
</reference>
<name>A0ABR1RN76_9PEZI</name>
<evidence type="ECO:0000256" key="3">
    <source>
        <dbReference type="ARBA" id="ARBA00022912"/>
    </source>
</evidence>
<evidence type="ECO:0000313" key="7">
    <source>
        <dbReference type="Proteomes" id="UP001444661"/>
    </source>
</evidence>
<dbReference type="SMART" id="SM00332">
    <property type="entry name" value="PP2Cc"/>
    <property type="match status" value="1"/>
</dbReference>
<dbReference type="Gene3D" id="3.60.40.10">
    <property type="entry name" value="PPM-type phosphatase domain"/>
    <property type="match status" value="1"/>
</dbReference>
<dbReference type="PROSITE" id="PS01032">
    <property type="entry name" value="PPM_1"/>
    <property type="match status" value="1"/>
</dbReference>
<evidence type="ECO:0000313" key="6">
    <source>
        <dbReference type="EMBL" id="KAK8016302.1"/>
    </source>
</evidence>
<feature type="domain" description="PPM-type phosphatase" evidence="5">
    <location>
        <begin position="18"/>
        <end position="261"/>
    </location>
</feature>
<dbReference type="PROSITE" id="PS51746">
    <property type="entry name" value="PPM_2"/>
    <property type="match status" value="1"/>
</dbReference>
<evidence type="ECO:0000256" key="2">
    <source>
        <dbReference type="ARBA" id="ARBA00022801"/>
    </source>
</evidence>
<dbReference type="PANTHER" id="PTHR13832:SF792">
    <property type="entry name" value="GM14286P"/>
    <property type="match status" value="1"/>
</dbReference>
<evidence type="ECO:0000256" key="4">
    <source>
        <dbReference type="RuleBase" id="RU003465"/>
    </source>
</evidence>
<keyword evidence="1" id="KW-0479">Metal-binding</keyword>
<dbReference type="InterPro" id="IPR000222">
    <property type="entry name" value="PP2C_BS"/>
</dbReference>
<dbReference type="Proteomes" id="UP001444661">
    <property type="component" value="Unassembled WGS sequence"/>
</dbReference>
<dbReference type="InterPro" id="IPR015655">
    <property type="entry name" value="PP2C"/>
</dbReference>
<keyword evidence="7" id="KW-1185">Reference proteome</keyword>
<dbReference type="InterPro" id="IPR036457">
    <property type="entry name" value="PPM-type-like_dom_sf"/>
</dbReference>
<proteinExistence type="inferred from homology"/>
<organism evidence="6 7">
    <name type="scientific">Apiospora rasikravindrae</name>
    <dbReference type="NCBI Taxonomy" id="990691"/>
    <lineage>
        <taxon>Eukaryota</taxon>
        <taxon>Fungi</taxon>
        <taxon>Dikarya</taxon>
        <taxon>Ascomycota</taxon>
        <taxon>Pezizomycotina</taxon>
        <taxon>Sordariomycetes</taxon>
        <taxon>Xylariomycetidae</taxon>
        <taxon>Amphisphaeriales</taxon>
        <taxon>Apiosporaceae</taxon>
        <taxon>Apiospora</taxon>
    </lineage>
</organism>
<dbReference type="Pfam" id="PF00481">
    <property type="entry name" value="PP2C"/>
    <property type="match status" value="1"/>
</dbReference>
<evidence type="ECO:0000259" key="5">
    <source>
        <dbReference type="PROSITE" id="PS51746"/>
    </source>
</evidence>
<accession>A0ABR1RN76</accession>
<dbReference type="InterPro" id="IPR001932">
    <property type="entry name" value="PPM-type_phosphatase-like_dom"/>
</dbReference>
<dbReference type="SUPFAM" id="SSF81606">
    <property type="entry name" value="PP2C-like"/>
    <property type="match status" value="1"/>
</dbReference>
<dbReference type="EMBL" id="JAQQWK010000014">
    <property type="protein sequence ID" value="KAK8016302.1"/>
    <property type="molecule type" value="Genomic_DNA"/>
</dbReference>
<protein>
    <recommendedName>
        <fullName evidence="5">PPM-type phosphatase domain-containing protein</fullName>
    </recommendedName>
</protein>
<sequence length="261" mass="28658">MLPSSTDNPGDNDQAVLVYSSNRPNEKNEDRSSDDTFFVNGTIFRIVGVYDGHGGPWTSEYMSRALPGAIRQNIQDAAAAAAAAAAAEFSSIPKIMASSFEQVDRSILESAETIFAPVLSSTRYNIPFMRQRNDIAKKAAVEQMLQDQNHLDIVLRAKSGSTALVAYIDRTDIHVANVGDCRAVLARKDAHTQNLEIIPLSTDQDGHNPAEHARVTREHPKDKKDIFAGGRLFGMMPLTRCKAALSPFPNEYLSYFEKSGL</sequence>
<gene>
    <name evidence="6" type="ORF">PG993_014491</name>
</gene>
<dbReference type="PANTHER" id="PTHR13832">
    <property type="entry name" value="PROTEIN PHOSPHATASE 2C"/>
    <property type="match status" value="1"/>
</dbReference>
<comment type="caution">
    <text evidence="6">The sequence shown here is derived from an EMBL/GenBank/DDBJ whole genome shotgun (WGS) entry which is preliminary data.</text>
</comment>
<comment type="similarity">
    <text evidence="4">Belongs to the PP2C family.</text>
</comment>
<evidence type="ECO:0000256" key="1">
    <source>
        <dbReference type="ARBA" id="ARBA00022723"/>
    </source>
</evidence>
<keyword evidence="2 4" id="KW-0378">Hydrolase</keyword>